<dbReference type="Pfam" id="PF13432">
    <property type="entry name" value="TPR_16"/>
    <property type="match status" value="1"/>
</dbReference>
<dbReference type="Pfam" id="PF13424">
    <property type="entry name" value="TPR_12"/>
    <property type="match status" value="1"/>
</dbReference>
<dbReference type="PANTHER" id="PTHR14027">
    <property type="entry name" value="RNA POLYMERASE-ASSOCIATED PROTEIN CTR9"/>
    <property type="match status" value="1"/>
</dbReference>
<dbReference type="GO" id="GO:0006355">
    <property type="term" value="P:regulation of DNA-templated transcription"/>
    <property type="evidence" value="ECO:0007669"/>
    <property type="project" value="InterPro"/>
</dbReference>
<name>A0AA39ILK4_9BILA</name>
<dbReference type="EMBL" id="JAUCMV010000001">
    <property type="protein sequence ID" value="KAK0425861.1"/>
    <property type="molecule type" value="Genomic_DNA"/>
</dbReference>
<reference evidence="5" key="1">
    <citation type="submission" date="2023-06" db="EMBL/GenBank/DDBJ databases">
        <title>Genomic analysis of the entomopathogenic nematode Steinernema hermaphroditum.</title>
        <authorList>
            <person name="Schwarz E.M."/>
            <person name="Heppert J.K."/>
            <person name="Baniya A."/>
            <person name="Schwartz H.T."/>
            <person name="Tan C.-H."/>
            <person name="Antoshechkin I."/>
            <person name="Sternberg P.W."/>
            <person name="Goodrich-Blair H."/>
            <person name="Dillman A.R."/>
        </authorList>
    </citation>
    <scope>NUCLEOTIDE SEQUENCE</scope>
    <source>
        <strain evidence="5">PS9179</strain>
        <tissue evidence="5">Whole animal</tissue>
    </source>
</reference>
<proteinExistence type="predicted"/>
<evidence type="ECO:0000256" key="3">
    <source>
        <dbReference type="PROSITE-ProRule" id="PRU00339"/>
    </source>
</evidence>
<keyword evidence="6" id="KW-1185">Reference proteome</keyword>
<dbReference type="AlphaFoldDB" id="A0AA39ILK4"/>
<comment type="caution">
    <text evidence="5">The sequence shown here is derived from an EMBL/GenBank/DDBJ whole genome shotgun (WGS) entry which is preliminary data.</text>
</comment>
<dbReference type="InterPro" id="IPR031101">
    <property type="entry name" value="Ctr9"/>
</dbReference>
<organism evidence="5 6">
    <name type="scientific">Steinernema hermaphroditum</name>
    <dbReference type="NCBI Taxonomy" id="289476"/>
    <lineage>
        <taxon>Eukaryota</taxon>
        <taxon>Metazoa</taxon>
        <taxon>Ecdysozoa</taxon>
        <taxon>Nematoda</taxon>
        <taxon>Chromadorea</taxon>
        <taxon>Rhabditida</taxon>
        <taxon>Tylenchina</taxon>
        <taxon>Panagrolaimomorpha</taxon>
        <taxon>Strongyloidoidea</taxon>
        <taxon>Steinernematidae</taxon>
        <taxon>Steinernema</taxon>
    </lineage>
</organism>
<dbReference type="GO" id="GO:0016593">
    <property type="term" value="C:Cdc73/Paf1 complex"/>
    <property type="evidence" value="ECO:0007669"/>
    <property type="project" value="TreeGrafter"/>
</dbReference>
<evidence type="ECO:0000256" key="2">
    <source>
        <dbReference type="ARBA" id="ARBA00022803"/>
    </source>
</evidence>
<evidence type="ECO:0000256" key="4">
    <source>
        <dbReference type="SAM" id="MobiDB-lite"/>
    </source>
</evidence>
<sequence length="796" mass="90619">MTHLCEEELAAAQQQCVSGMQACKGSVRSALGLASVAYLRGEYNRAANCLKSVITYRGRYAPNVHLLLGYCFYERGYEARARHAFEMALDFNPHYVEAMVALATVDHNKDGFTASVKWLVAAWEHDKTNPLVLNRLSEYFFHKGEIEKAQHLADKALHCSLDSRYKALSCYNLAKCSHAIEDYNSAYDWYLSATSSDASFATPYFGLAQLHIRFSEFSLAIQALRKLDCVFMKNSMVLRVLGRLLVDEGQPADAEHFLRKALEGNTDGDLEMRIMLAQILQDSDEKRSLDLYNEVRLLRESENERAPPEIYNNIGAHHFRMENLASSLQNFKLALKSFPERIFECEQLVDTVEYNLGRCYEQLGDHINAIETYNRVLSRTPSYADCHLRLGLMDLSVGQFLESEMHFCNVLAIDEGSISAMAMIGNLHMGRKQIQEAQASFGRAIELRDDDSYCITALGNAYRELFMHSGGEPKTKTYILDRSAMFYEKALFINPRNVYAANGLGCVLALMNQFDKACEVFERIRECSVKPRDLWGNLGYTYLKLGLFLKAASFLEIGMRQCGHEIDEELVLALSKAYEKSDQLQKCREILAKAVSSAPDVRRCSFYYARCLKDMGVKVVENHRSRPEALLEAVKDIKRAATIFKSLRNHDGGMICDQIGQYLILDGLRKCGDYLQQVEHMKAVQNARMSVAVAEQHRVNRERTIAKMRQKLEAERVANEERRRNDAAAVALKRKEFVEQTKCFLALPPLAERKSAKRVRNKEEQDDEFVNDGANLGDWSQPEASKKRKKMNKNRS</sequence>
<dbReference type="GO" id="GO:0006368">
    <property type="term" value="P:transcription elongation by RNA polymerase II"/>
    <property type="evidence" value="ECO:0007669"/>
    <property type="project" value="TreeGrafter"/>
</dbReference>
<evidence type="ECO:0000256" key="1">
    <source>
        <dbReference type="ARBA" id="ARBA00022737"/>
    </source>
</evidence>
<keyword evidence="2 3" id="KW-0802">TPR repeat</keyword>
<protein>
    <submittedName>
        <fullName evidence="5">Uncharacterized protein</fullName>
    </submittedName>
</protein>
<feature type="compositionally biased region" description="Basic residues" evidence="4">
    <location>
        <begin position="786"/>
        <end position="796"/>
    </location>
</feature>
<dbReference type="PANTHER" id="PTHR14027:SF2">
    <property type="entry name" value="RNA POLYMERASE-ASSOCIATED PROTEIN CTR9 HOMOLOG"/>
    <property type="match status" value="1"/>
</dbReference>
<feature type="repeat" description="TPR" evidence="3">
    <location>
        <begin position="62"/>
        <end position="95"/>
    </location>
</feature>
<dbReference type="PROSITE" id="PS50005">
    <property type="entry name" value="TPR"/>
    <property type="match status" value="4"/>
</dbReference>
<evidence type="ECO:0000313" key="5">
    <source>
        <dbReference type="EMBL" id="KAK0425861.1"/>
    </source>
</evidence>
<feature type="repeat" description="TPR" evidence="3">
    <location>
        <begin position="418"/>
        <end position="451"/>
    </location>
</feature>
<accession>A0AA39ILK4</accession>
<dbReference type="Pfam" id="PF13181">
    <property type="entry name" value="TPR_8"/>
    <property type="match status" value="1"/>
</dbReference>
<gene>
    <name evidence="5" type="ORF">QR680_009432</name>
</gene>
<dbReference type="Gene3D" id="1.25.40.10">
    <property type="entry name" value="Tetratricopeptide repeat domain"/>
    <property type="match status" value="3"/>
</dbReference>
<feature type="region of interest" description="Disordered" evidence="4">
    <location>
        <begin position="754"/>
        <end position="796"/>
    </location>
</feature>
<dbReference type="InterPro" id="IPR019734">
    <property type="entry name" value="TPR_rpt"/>
</dbReference>
<evidence type="ECO:0000313" key="6">
    <source>
        <dbReference type="Proteomes" id="UP001175271"/>
    </source>
</evidence>
<dbReference type="SUPFAM" id="SSF81901">
    <property type="entry name" value="HCP-like"/>
    <property type="match status" value="1"/>
</dbReference>
<keyword evidence="1" id="KW-0677">Repeat</keyword>
<feature type="repeat" description="TPR" evidence="3">
    <location>
        <begin position="350"/>
        <end position="383"/>
    </location>
</feature>
<dbReference type="GO" id="GO:0000993">
    <property type="term" value="F:RNA polymerase II complex binding"/>
    <property type="evidence" value="ECO:0007669"/>
    <property type="project" value="TreeGrafter"/>
</dbReference>
<dbReference type="InterPro" id="IPR011990">
    <property type="entry name" value="TPR-like_helical_dom_sf"/>
</dbReference>
<dbReference type="Proteomes" id="UP001175271">
    <property type="component" value="Unassembled WGS sequence"/>
</dbReference>
<feature type="repeat" description="TPR" evidence="3">
    <location>
        <begin position="308"/>
        <end position="341"/>
    </location>
</feature>
<dbReference type="SUPFAM" id="SSF48452">
    <property type="entry name" value="TPR-like"/>
    <property type="match status" value="1"/>
</dbReference>
<dbReference type="SMART" id="SM00028">
    <property type="entry name" value="TPR"/>
    <property type="match status" value="12"/>
</dbReference>